<evidence type="ECO:0000256" key="4">
    <source>
        <dbReference type="ARBA" id="ARBA00023163"/>
    </source>
</evidence>
<dbReference type="PROSITE" id="PS51005">
    <property type="entry name" value="NAC"/>
    <property type="match status" value="1"/>
</dbReference>
<dbReference type="GO" id="GO:0003677">
    <property type="term" value="F:DNA binding"/>
    <property type="evidence" value="ECO:0007669"/>
    <property type="project" value="UniProtKB-KW"/>
</dbReference>
<dbReference type="EMBL" id="OIVN01006182">
    <property type="protein sequence ID" value="SPD27198.1"/>
    <property type="molecule type" value="Genomic_DNA"/>
</dbReference>
<evidence type="ECO:0000313" key="7">
    <source>
        <dbReference type="EMBL" id="SPD27198.1"/>
    </source>
</evidence>
<gene>
    <name evidence="7" type="ORF">FSB_LOCUS55080</name>
</gene>
<dbReference type="InterPro" id="IPR003441">
    <property type="entry name" value="NAC-dom"/>
</dbReference>
<evidence type="ECO:0000256" key="5">
    <source>
        <dbReference type="ARBA" id="ARBA00023242"/>
    </source>
</evidence>
<proteinExistence type="predicted"/>
<evidence type="ECO:0000256" key="1">
    <source>
        <dbReference type="ARBA" id="ARBA00004123"/>
    </source>
</evidence>
<dbReference type="Pfam" id="PF02365">
    <property type="entry name" value="NAM"/>
    <property type="match status" value="1"/>
</dbReference>
<feature type="domain" description="NAC" evidence="6">
    <location>
        <begin position="26"/>
        <end position="90"/>
    </location>
</feature>
<reference evidence="7" key="1">
    <citation type="submission" date="2018-02" db="EMBL/GenBank/DDBJ databases">
        <authorList>
            <person name="Cohen D.B."/>
            <person name="Kent A.D."/>
        </authorList>
    </citation>
    <scope>NUCLEOTIDE SEQUENCE</scope>
</reference>
<keyword evidence="3" id="KW-0238">DNA-binding</keyword>
<keyword evidence="5" id="KW-0539">Nucleus</keyword>
<dbReference type="GO" id="GO:0006355">
    <property type="term" value="P:regulation of DNA-templated transcription"/>
    <property type="evidence" value="ECO:0007669"/>
    <property type="project" value="InterPro"/>
</dbReference>
<protein>
    <recommendedName>
        <fullName evidence="6">NAC domain-containing protein</fullName>
    </recommendedName>
</protein>
<dbReference type="PANTHER" id="PTHR31989">
    <property type="entry name" value="NAC DOMAIN-CONTAINING PROTEIN 82-RELATED"/>
    <property type="match status" value="1"/>
</dbReference>
<evidence type="ECO:0000259" key="6">
    <source>
        <dbReference type="PROSITE" id="PS51005"/>
    </source>
</evidence>
<sequence>MEGTSGSKDMEGISTEAQLSIAASMAFPGFRFSPTDEELISYYLKKKLEGSEQSVEVIPEIEICRHEPWDLPGSLLSFGSVYFAVKYFPL</sequence>
<organism evidence="7">
    <name type="scientific">Fagus sylvatica</name>
    <name type="common">Beechnut</name>
    <dbReference type="NCBI Taxonomy" id="28930"/>
    <lineage>
        <taxon>Eukaryota</taxon>
        <taxon>Viridiplantae</taxon>
        <taxon>Streptophyta</taxon>
        <taxon>Embryophyta</taxon>
        <taxon>Tracheophyta</taxon>
        <taxon>Spermatophyta</taxon>
        <taxon>Magnoliopsida</taxon>
        <taxon>eudicotyledons</taxon>
        <taxon>Gunneridae</taxon>
        <taxon>Pentapetalae</taxon>
        <taxon>rosids</taxon>
        <taxon>fabids</taxon>
        <taxon>Fagales</taxon>
        <taxon>Fagaceae</taxon>
        <taxon>Fagus</taxon>
    </lineage>
</organism>
<keyword evidence="4" id="KW-0804">Transcription</keyword>
<keyword evidence="2" id="KW-0805">Transcription regulation</keyword>
<dbReference type="Gene3D" id="2.170.150.80">
    <property type="entry name" value="NAC domain"/>
    <property type="match status" value="1"/>
</dbReference>
<accession>A0A2N9IRR2</accession>
<dbReference type="AlphaFoldDB" id="A0A2N9IRR2"/>
<dbReference type="SUPFAM" id="SSF101941">
    <property type="entry name" value="NAC domain"/>
    <property type="match status" value="1"/>
</dbReference>
<name>A0A2N9IRR2_FAGSY</name>
<evidence type="ECO:0000256" key="2">
    <source>
        <dbReference type="ARBA" id="ARBA00023015"/>
    </source>
</evidence>
<dbReference type="InterPro" id="IPR036093">
    <property type="entry name" value="NAC_dom_sf"/>
</dbReference>
<evidence type="ECO:0000256" key="3">
    <source>
        <dbReference type="ARBA" id="ARBA00023125"/>
    </source>
</evidence>
<dbReference type="GO" id="GO:0005634">
    <property type="term" value="C:nucleus"/>
    <property type="evidence" value="ECO:0007669"/>
    <property type="project" value="UniProtKB-SubCell"/>
</dbReference>
<comment type="subcellular location">
    <subcellularLocation>
        <location evidence="1">Nucleus</location>
    </subcellularLocation>
</comment>